<accession>A0A7Y4KQC0</accession>
<dbReference type="RefSeq" id="WP_171437765.1">
    <property type="nucleotide sequence ID" value="NZ_JABFJV010000273.1"/>
</dbReference>
<comment type="caution">
    <text evidence="1">The sequence shown here is derived from an EMBL/GenBank/DDBJ whole genome shotgun (WGS) entry which is preliminary data.</text>
</comment>
<keyword evidence="2" id="KW-1185">Reference proteome</keyword>
<name>A0A7Y4KQC0_9BACT</name>
<proteinExistence type="predicted"/>
<evidence type="ECO:0000313" key="2">
    <source>
        <dbReference type="Proteomes" id="UP000563426"/>
    </source>
</evidence>
<organism evidence="1 2">
    <name type="scientific">Corallococcus exercitus</name>
    <dbReference type="NCBI Taxonomy" id="2316736"/>
    <lineage>
        <taxon>Bacteria</taxon>
        <taxon>Pseudomonadati</taxon>
        <taxon>Myxococcota</taxon>
        <taxon>Myxococcia</taxon>
        <taxon>Myxococcales</taxon>
        <taxon>Cystobacterineae</taxon>
        <taxon>Myxococcaceae</taxon>
        <taxon>Corallococcus</taxon>
    </lineage>
</organism>
<protein>
    <submittedName>
        <fullName evidence="1">Uncharacterized protein</fullName>
    </submittedName>
</protein>
<reference evidence="1 2" key="1">
    <citation type="submission" date="2020-05" db="EMBL/GenBank/DDBJ databases">
        <authorList>
            <person name="Whitworth D."/>
        </authorList>
    </citation>
    <scope>NUCLEOTIDE SEQUENCE [LARGE SCALE GENOMIC DNA]</scope>
    <source>
        <strain evidence="1 2">AB043B</strain>
    </source>
</reference>
<sequence>LPETADTLELLAEDGSAIPLLPTTPEPLLWVTSGGELLWRQRGMASPWTPSPYVLEDFAAPQVRLRAASMGEWLFSPLGGESSSVYFRQEWRTGAEPLPPGTLRPLSRGATCEPSFPDVCPWTDGLLTPVDFWEKETDPRYHSVVITLPQPALPRRAVVRGLSYLQGWGGKDWFVLEGSVDGEQWQSLARVTLRDMSALERSLRDATFGYYAEPTGGESPFGDGPLRLGAQEPVFQDVPLSSVGPVRFVRMSVESLIYDGTSPPAEFYTLSEVSIFE</sequence>
<gene>
    <name evidence="1" type="ORF">HMI49_32715</name>
</gene>
<feature type="non-terminal residue" evidence="1">
    <location>
        <position position="1"/>
    </location>
</feature>
<dbReference type="Proteomes" id="UP000563426">
    <property type="component" value="Unassembled WGS sequence"/>
</dbReference>
<dbReference type="EMBL" id="JABFJV010000273">
    <property type="protein sequence ID" value="NOK37975.1"/>
    <property type="molecule type" value="Genomic_DNA"/>
</dbReference>
<dbReference type="AlphaFoldDB" id="A0A7Y4KQC0"/>
<evidence type="ECO:0000313" key="1">
    <source>
        <dbReference type="EMBL" id="NOK37975.1"/>
    </source>
</evidence>